<gene>
    <name evidence="1" type="ORF">VSR74_03265</name>
</gene>
<sequence length="56" mass="6920">MRHIESYLQVMKKVWQKEPRIKSKLMPFYLTPEERYERLQEIMKPLSQETKHSGNK</sequence>
<evidence type="ECO:0000313" key="1">
    <source>
        <dbReference type="EMBL" id="MEO3988842.1"/>
    </source>
</evidence>
<keyword evidence="2" id="KW-1185">Reference proteome</keyword>
<dbReference type="Proteomes" id="UP001444146">
    <property type="component" value="Unassembled WGS sequence"/>
</dbReference>
<comment type="caution">
    <text evidence="1">The sequence shown here is derived from an EMBL/GenBank/DDBJ whole genome shotgun (WGS) entry which is preliminary data.</text>
</comment>
<evidence type="ECO:0000313" key="2">
    <source>
        <dbReference type="Proteomes" id="UP001444146"/>
    </source>
</evidence>
<proteinExistence type="predicted"/>
<reference evidence="1 2" key="1">
    <citation type="submission" date="2024-01" db="EMBL/GenBank/DDBJ databases">
        <title>Pseudocitrobacter sp. Endophytic strain Cyp-38L.</title>
        <authorList>
            <person name="Amer M.A."/>
            <person name="Hamed S.M."/>
        </authorList>
    </citation>
    <scope>NUCLEOTIDE SEQUENCE [LARGE SCALE GENOMIC DNA]</scope>
    <source>
        <strain evidence="1 2">Cyp38S</strain>
    </source>
</reference>
<dbReference type="RefSeq" id="WP_347794384.1">
    <property type="nucleotide sequence ID" value="NZ_JAYMYY010000001.1"/>
</dbReference>
<organism evidence="1 2">
    <name type="scientific">Pseudocitrobacter cyperus</name>
    <dbReference type="NCBI Taxonomy" id="3112843"/>
    <lineage>
        <taxon>Bacteria</taxon>
        <taxon>Pseudomonadati</taxon>
        <taxon>Pseudomonadota</taxon>
        <taxon>Gammaproteobacteria</taxon>
        <taxon>Enterobacterales</taxon>
        <taxon>Enterobacteriaceae</taxon>
        <taxon>Pseudocitrobacter</taxon>
    </lineage>
</organism>
<name>A0ABV0HFF4_9ENTR</name>
<protein>
    <submittedName>
        <fullName evidence="1">Uncharacterized protein</fullName>
    </submittedName>
</protein>
<accession>A0ABV0HFF4</accession>
<dbReference type="EMBL" id="JAYMYY010000001">
    <property type="protein sequence ID" value="MEO3988842.1"/>
    <property type="molecule type" value="Genomic_DNA"/>
</dbReference>